<keyword evidence="3" id="KW-1185">Reference proteome</keyword>
<feature type="domain" description="Trypsin-co-occurring" evidence="1">
    <location>
        <begin position="33"/>
        <end position="121"/>
    </location>
</feature>
<protein>
    <recommendedName>
        <fullName evidence="1">Trypsin-co-occurring domain-containing protein</fullName>
    </recommendedName>
</protein>
<proteinExistence type="predicted"/>
<dbReference type="RefSeq" id="WP_241058065.1">
    <property type="nucleotide sequence ID" value="NZ_JAKWJU010000002.1"/>
</dbReference>
<dbReference type="NCBIfam" id="NF041216">
    <property type="entry name" value="CU044_2847_fam"/>
    <property type="match status" value="1"/>
</dbReference>
<evidence type="ECO:0000313" key="3">
    <source>
        <dbReference type="Proteomes" id="UP001166784"/>
    </source>
</evidence>
<name>A0ABS9SUV0_9ACTN</name>
<organism evidence="2 3">
    <name type="scientific">Streptomyces marispadix</name>
    <dbReference type="NCBI Taxonomy" id="2922868"/>
    <lineage>
        <taxon>Bacteria</taxon>
        <taxon>Bacillati</taxon>
        <taxon>Actinomycetota</taxon>
        <taxon>Actinomycetes</taxon>
        <taxon>Kitasatosporales</taxon>
        <taxon>Streptomycetaceae</taxon>
        <taxon>Streptomyces</taxon>
    </lineage>
</organism>
<dbReference type="InterPro" id="IPR045794">
    <property type="entry name" value="Trypco1"/>
</dbReference>
<reference evidence="2" key="2">
    <citation type="journal article" date="2023" name="Int. J. Syst. Evol. Microbiol.">
        <title>Streptomyces marispadix sp. nov., isolated from marine beach sediment of the Northern Coast of Portugal.</title>
        <authorList>
            <person name="dos Santos J.D.N."/>
            <person name="Vitorino I.R."/>
            <person name="Kallscheuer N."/>
            <person name="Srivastava A."/>
            <person name="Krautwurst S."/>
            <person name="Marz M."/>
            <person name="Jogler C."/>
            <person name="Lobo Da Cunha A."/>
            <person name="Catita J."/>
            <person name="Goncalves H."/>
            <person name="Gonzalez I."/>
            <person name="Reyes F."/>
            <person name="Lage O.M."/>
        </authorList>
    </citation>
    <scope>NUCLEOTIDE SEQUENCE</scope>
    <source>
        <strain evidence="2">M600PL45_2</strain>
    </source>
</reference>
<reference evidence="2" key="1">
    <citation type="submission" date="2022-03" db="EMBL/GenBank/DDBJ databases">
        <authorList>
            <person name="Santos J.D.N."/>
            <person name="Kallscheuer N."/>
            <person name="Jogler C."/>
            <person name="Lage O.M."/>
        </authorList>
    </citation>
    <scope>NUCLEOTIDE SEQUENCE</scope>
    <source>
        <strain evidence="2">M600PL45_2</strain>
    </source>
</reference>
<gene>
    <name evidence="2" type="ORF">MMA15_06315</name>
</gene>
<comment type="caution">
    <text evidence="2">The sequence shown here is derived from an EMBL/GenBank/DDBJ whole genome shotgun (WGS) entry which is preliminary data.</text>
</comment>
<accession>A0ABS9SUV0</accession>
<dbReference type="Pfam" id="PF19493">
    <property type="entry name" value="Trypco1"/>
    <property type="match status" value="1"/>
</dbReference>
<evidence type="ECO:0000313" key="2">
    <source>
        <dbReference type="EMBL" id="MCH6160047.1"/>
    </source>
</evidence>
<sequence>MTQYAELTLSDDTAIRLELEPVGELPAAETSVDADLPSGVGGATPVGRGTVAAVTLARETLRTTLRPLGPLLQEVNDSLTAAGTPPDEVTVEFGLTVGQDLKLGIVGTTGNATLKVAATWRPSTSRG</sequence>
<dbReference type="Proteomes" id="UP001166784">
    <property type="component" value="Unassembled WGS sequence"/>
</dbReference>
<evidence type="ECO:0000259" key="1">
    <source>
        <dbReference type="Pfam" id="PF19493"/>
    </source>
</evidence>
<dbReference type="EMBL" id="JAKWJU010000002">
    <property type="protein sequence ID" value="MCH6160047.1"/>
    <property type="molecule type" value="Genomic_DNA"/>
</dbReference>